<dbReference type="Proteomes" id="UP000316079">
    <property type="component" value="Unassembled WGS sequence"/>
</dbReference>
<dbReference type="AlphaFoldDB" id="A0A553QR39"/>
<name>A0A553QR39_9TELE</name>
<organism evidence="1 2">
    <name type="scientific">Danionella cerebrum</name>
    <dbReference type="NCBI Taxonomy" id="2873325"/>
    <lineage>
        <taxon>Eukaryota</taxon>
        <taxon>Metazoa</taxon>
        <taxon>Chordata</taxon>
        <taxon>Craniata</taxon>
        <taxon>Vertebrata</taxon>
        <taxon>Euteleostomi</taxon>
        <taxon>Actinopterygii</taxon>
        <taxon>Neopterygii</taxon>
        <taxon>Teleostei</taxon>
        <taxon>Ostariophysi</taxon>
        <taxon>Cypriniformes</taxon>
        <taxon>Danionidae</taxon>
        <taxon>Danioninae</taxon>
        <taxon>Danionella</taxon>
    </lineage>
</organism>
<evidence type="ECO:0000313" key="2">
    <source>
        <dbReference type="Proteomes" id="UP000316079"/>
    </source>
</evidence>
<evidence type="ECO:0000313" key="1">
    <source>
        <dbReference type="EMBL" id="TRY92424.1"/>
    </source>
</evidence>
<comment type="caution">
    <text evidence="1">The sequence shown here is derived from an EMBL/GenBank/DDBJ whole genome shotgun (WGS) entry which is preliminary data.</text>
</comment>
<protein>
    <submittedName>
        <fullName evidence="1">Uncharacterized protein</fullName>
    </submittedName>
</protein>
<proteinExistence type="predicted"/>
<dbReference type="EMBL" id="SRMA01025617">
    <property type="protein sequence ID" value="TRY92424.1"/>
    <property type="molecule type" value="Genomic_DNA"/>
</dbReference>
<gene>
    <name evidence="1" type="ORF">DNTS_007205</name>
</gene>
<keyword evidence="2" id="KW-1185">Reference proteome</keyword>
<feature type="non-terminal residue" evidence="1">
    <location>
        <position position="47"/>
    </location>
</feature>
<accession>A0A553QR39</accession>
<sequence length="47" mass="5379">MQSAAERRVVTAVGEAKIRITLRSRWCALTSSPIFSRRSYHSADRKE</sequence>
<reference evidence="1 2" key="1">
    <citation type="journal article" date="2019" name="Sci. Data">
        <title>Hybrid genome assembly and annotation of Danionella translucida.</title>
        <authorList>
            <person name="Kadobianskyi M."/>
            <person name="Schulze L."/>
            <person name="Schuelke M."/>
            <person name="Judkewitz B."/>
        </authorList>
    </citation>
    <scope>NUCLEOTIDE SEQUENCE [LARGE SCALE GENOMIC DNA]</scope>
    <source>
        <strain evidence="1 2">Bolton</strain>
    </source>
</reference>